<keyword evidence="3 5" id="KW-0238">DNA-binding</keyword>
<name>U2YMP4_9SPHN</name>
<dbReference type="PROSITE" id="PS50977">
    <property type="entry name" value="HTH_TETR_2"/>
    <property type="match status" value="1"/>
</dbReference>
<protein>
    <submittedName>
        <fullName evidence="7">Putative TetR family transcriptional regulator</fullName>
    </submittedName>
</protein>
<dbReference type="InterPro" id="IPR039538">
    <property type="entry name" value="BetI_C"/>
</dbReference>
<dbReference type="EMBL" id="BASZ01000007">
    <property type="protein sequence ID" value="GAD50035.1"/>
    <property type="molecule type" value="Genomic_DNA"/>
</dbReference>
<keyword evidence="1" id="KW-0678">Repressor</keyword>
<dbReference type="AlphaFoldDB" id="U2YMP4"/>
<dbReference type="InterPro" id="IPR036271">
    <property type="entry name" value="Tet_transcr_reg_TetR-rel_C_sf"/>
</dbReference>
<dbReference type="RefSeq" id="WP_021690853.1">
    <property type="nucleotide sequence ID" value="NZ_BASZ01000007.1"/>
</dbReference>
<dbReference type="Pfam" id="PF13977">
    <property type="entry name" value="TetR_C_6"/>
    <property type="match status" value="1"/>
</dbReference>
<dbReference type="eggNOG" id="COG1309">
    <property type="taxonomic scope" value="Bacteria"/>
</dbReference>
<proteinExistence type="predicted"/>
<keyword evidence="2" id="KW-0805">Transcription regulation</keyword>
<feature type="DNA-binding region" description="H-T-H motif" evidence="5">
    <location>
        <begin position="31"/>
        <end position="50"/>
    </location>
</feature>
<dbReference type="Gene3D" id="1.10.357.10">
    <property type="entry name" value="Tetracycline Repressor, domain 2"/>
    <property type="match status" value="1"/>
</dbReference>
<evidence type="ECO:0000313" key="7">
    <source>
        <dbReference type="EMBL" id="GAD50035.1"/>
    </source>
</evidence>
<dbReference type="PANTHER" id="PTHR30055">
    <property type="entry name" value="HTH-TYPE TRANSCRIPTIONAL REGULATOR RUTR"/>
    <property type="match status" value="1"/>
</dbReference>
<dbReference type="Proteomes" id="UP000016568">
    <property type="component" value="Unassembled WGS sequence"/>
</dbReference>
<keyword evidence="8" id="KW-1185">Reference proteome</keyword>
<evidence type="ECO:0000256" key="2">
    <source>
        <dbReference type="ARBA" id="ARBA00023015"/>
    </source>
</evidence>
<dbReference type="GO" id="GO:0000976">
    <property type="term" value="F:transcription cis-regulatory region binding"/>
    <property type="evidence" value="ECO:0007669"/>
    <property type="project" value="TreeGrafter"/>
</dbReference>
<keyword evidence="4" id="KW-0804">Transcription</keyword>
<dbReference type="PROSITE" id="PS01081">
    <property type="entry name" value="HTH_TETR_1"/>
    <property type="match status" value="1"/>
</dbReference>
<gene>
    <name evidence="7" type="ORF">NT2_07_00350</name>
</gene>
<feature type="domain" description="HTH tetR-type" evidence="6">
    <location>
        <begin position="8"/>
        <end position="68"/>
    </location>
</feature>
<organism evidence="7 8">
    <name type="scientific">Caenibius tardaugens NBRC 16725</name>
    <dbReference type="NCBI Taxonomy" id="1219035"/>
    <lineage>
        <taxon>Bacteria</taxon>
        <taxon>Pseudomonadati</taxon>
        <taxon>Pseudomonadota</taxon>
        <taxon>Alphaproteobacteria</taxon>
        <taxon>Sphingomonadales</taxon>
        <taxon>Erythrobacteraceae</taxon>
        <taxon>Caenibius</taxon>
    </lineage>
</organism>
<dbReference type="SUPFAM" id="SSF46689">
    <property type="entry name" value="Homeodomain-like"/>
    <property type="match status" value="1"/>
</dbReference>
<reference evidence="7" key="1">
    <citation type="submission" date="2013-09" db="EMBL/GenBank/DDBJ databases">
        <title>Whole genome shotgun sequence of Novosphingobium tardaugens NBRC 16725.</title>
        <authorList>
            <person name="Isaki S."/>
            <person name="Hosoyama A."/>
            <person name="Tsuchikane K."/>
            <person name="Katsumata H."/>
            <person name="Ando Y."/>
            <person name="Yamazaki S."/>
            <person name="Fujita N."/>
        </authorList>
    </citation>
    <scope>NUCLEOTIDE SEQUENCE [LARGE SCALE GENOMIC DNA]</scope>
    <source>
        <strain evidence="7">NBRC 16725</strain>
    </source>
</reference>
<dbReference type="InterPro" id="IPR023772">
    <property type="entry name" value="DNA-bd_HTH_TetR-type_CS"/>
</dbReference>
<evidence type="ECO:0000256" key="3">
    <source>
        <dbReference type="ARBA" id="ARBA00023125"/>
    </source>
</evidence>
<accession>U2YMP4</accession>
<comment type="caution">
    <text evidence="7">The sequence shown here is derived from an EMBL/GenBank/DDBJ whole genome shotgun (WGS) entry which is preliminary data.</text>
</comment>
<evidence type="ECO:0000256" key="1">
    <source>
        <dbReference type="ARBA" id="ARBA00022491"/>
    </source>
</evidence>
<evidence type="ECO:0000259" key="6">
    <source>
        <dbReference type="PROSITE" id="PS50977"/>
    </source>
</evidence>
<dbReference type="SUPFAM" id="SSF48498">
    <property type="entry name" value="Tetracyclin repressor-like, C-terminal domain"/>
    <property type="match status" value="1"/>
</dbReference>
<dbReference type="PANTHER" id="PTHR30055:SF234">
    <property type="entry name" value="HTH-TYPE TRANSCRIPTIONAL REGULATOR BETI"/>
    <property type="match status" value="1"/>
</dbReference>
<dbReference type="InterPro" id="IPR001647">
    <property type="entry name" value="HTH_TetR"/>
</dbReference>
<dbReference type="InterPro" id="IPR050109">
    <property type="entry name" value="HTH-type_TetR-like_transc_reg"/>
</dbReference>
<dbReference type="InterPro" id="IPR009057">
    <property type="entry name" value="Homeodomain-like_sf"/>
</dbReference>
<evidence type="ECO:0000256" key="5">
    <source>
        <dbReference type="PROSITE-ProRule" id="PRU00335"/>
    </source>
</evidence>
<evidence type="ECO:0000313" key="8">
    <source>
        <dbReference type="Proteomes" id="UP000016568"/>
    </source>
</evidence>
<sequence>MPRKVDHEERRLAIAAIVEQLVYERGVEALTIRDISEKVGISTTVVSHYFRSKLDILIFTHQTARSRTEKTLQDALDRGKSLGACLEILLPTTEERWRDWHTFFAFWGMAPENPSVSDEWSAGTSGANTLFAKIVMRAQEIGAIDPAIDPRAAATEIQVYINGIATLVAQDRKAWPAKRQKQMLHDLLSSNLARPRPE</sequence>
<dbReference type="GO" id="GO:0003700">
    <property type="term" value="F:DNA-binding transcription factor activity"/>
    <property type="evidence" value="ECO:0007669"/>
    <property type="project" value="TreeGrafter"/>
</dbReference>
<dbReference type="Pfam" id="PF00440">
    <property type="entry name" value="TetR_N"/>
    <property type="match status" value="1"/>
</dbReference>
<evidence type="ECO:0000256" key="4">
    <source>
        <dbReference type="ARBA" id="ARBA00023163"/>
    </source>
</evidence>